<dbReference type="InterPro" id="IPR048301">
    <property type="entry name" value="NucS_C"/>
</dbReference>
<sequence>MVTNLSESQIQEILCANVDLIESGLTFLKKEQYIPNDLGTRGFIDIYARDKNGKHVLIELKKSNASSREAIHEIYKYLEGVKSHFSAREDEIRVIVASTVWSELIVPFSRFYHESSIDTLGLQLEFINQSDVRATKVEILDFSEGRMFAPWYEGFWYLDKTSLKCGIDSIKKSCKKLELNDFIIVVVKVPSSFAKDEQDRVESALTTLFGSSPRQIPQVKLFQYLVFLAHQRKSKEFYLRQIEKYSKNLFVDTEELCANPDTQTIYDNFAGLLGLVECDYLTIENPAKFSEKLHFMGFRVLKLIKAGTFGLNQCLTDDTLLNEIETVDSKKFSGKANLSIKSEAAYVKRRVENCLRNNPPWKNHVLSIINELIEDKKIVEINISNLSLGILGIYLSVHYKDPTSYLPYFSINVIDSDEDISYQGMLEAHNPTKGFRHILDKYYNGVVANIVCMMMGDHSDDRHVDILFDLGLSYKTYKVRKYNNERRFERFEDFRWVVCESKEAIESFVYYLHENQSMVRQIYQRINAYHKGALVEPIFSHTMILKQCFDIDCLSKIDEKFIGSPPDCECCESPLADETFFVDGPFKNNSSWAMFCLDCFTAHGDGYKFASVFTKYGEEWVSLRRLTDNI</sequence>
<dbReference type="Proteomes" id="UP001163726">
    <property type="component" value="Chromosome"/>
</dbReference>
<dbReference type="EMBL" id="CP109965">
    <property type="protein sequence ID" value="WAJ70203.1"/>
    <property type="molecule type" value="Genomic_DNA"/>
</dbReference>
<feature type="domain" description="Endonuclease NucS C-terminal" evidence="2">
    <location>
        <begin position="6"/>
        <end position="98"/>
    </location>
</feature>
<proteinExistence type="predicted"/>
<organism evidence="3 4">
    <name type="scientific">Catenovulum adriaticum</name>
    <dbReference type="NCBI Taxonomy" id="2984846"/>
    <lineage>
        <taxon>Bacteria</taxon>
        <taxon>Pseudomonadati</taxon>
        <taxon>Pseudomonadota</taxon>
        <taxon>Gammaproteobacteria</taxon>
        <taxon>Alteromonadales</taxon>
        <taxon>Alteromonadaceae</taxon>
        <taxon>Catenovulum</taxon>
    </lineage>
</organism>
<dbReference type="PANTHER" id="PTHR38814:SF1">
    <property type="entry name" value="ENDONUCLEASE NUCS"/>
    <property type="match status" value="1"/>
</dbReference>
<reference evidence="3" key="1">
    <citation type="submission" date="2022-10" db="EMBL/GenBank/DDBJ databases">
        <title>Catenovulum adriacola sp. nov. isolated in the Harbour of Susak.</title>
        <authorList>
            <person name="Schoch T."/>
            <person name="Reich S.J."/>
            <person name="Stoeferle S."/>
            <person name="Flaiz M."/>
            <person name="Kazda M."/>
            <person name="Riedel C.U."/>
            <person name="Duerre P."/>
        </authorList>
    </citation>
    <scope>NUCLEOTIDE SEQUENCE</scope>
    <source>
        <strain evidence="3">TS8</strain>
    </source>
</reference>
<evidence type="ECO:0000256" key="1">
    <source>
        <dbReference type="ARBA" id="ARBA00023125"/>
    </source>
</evidence>
<evidence type="ECO:0000259" key="2">
    <source>
        <dbReference type="Pfam" id="PF01939"/>
    </source>
</evidence>
<keyword evidence="3" id="KW-0255">Endonuclease</keyword>
<keyword evidence="4" id="KW-1185">Reference proteome</keyword>
<name>A0ABY7AKW3_9ALTE</name>
<dbReference type="InterPro" id="IPR011856">
    <property type="entry name" value="tRNA_endonuc-like_dom_sf"/>
</dbReference>
<dbReference type="Pfam" id="PF01939">
    <property type="entry name" value="NucS_C"/>
    <property type="match status" value="1"/>
</dbReference>
<accession>A0ABY7AKW3</accession>
<evidence type="ECO:0000313" key="3">
    <source>
        <dbReference type="EMBL" id="WAJ70203.1"/>
    </source>
</evidence>
<dbReference type="Gene3D" id="3.40.1350.10">
    <property type="match status" value="1"/>
</dbReference>
<protein>
    <submittedName>
        <fullName evidence="3">Endonuclease NucS</fullName>
    </submittedName>
</protein>
<keyword evidence="3" id="KW-0378">Hydrolase</keyword>
<keyword evidence="1" id="KW-0238">DNA-binding</keyword>
<evidence type="ECO:0000313" key="4">
    <source>
        <dbReference type="Proteomes" id="UP001163726"/>
    </source>
</evidence>
<dbReference type="InterPro" id="IPR002793">
    <property type="entry name" value="Endonuclease_NucS"/>
</dbReference>
<gene>
    <name evidence="3" type="ORF">OLW01_13830</name>
</gene>
<dbReference type="PANTHER" id="PTHR38814">
    <property type="entry name" value="ENDONUCLEASE NUCS"/>
    <property type="match status" value="1"/>
</dbReference>
<keyword evidence="3" id="KW-0540">Nuclease</keyword>
<dbReference type="RefSeq" id="WP_268074507.1">
    <property type="nucleotide sequence ID" value="NZ_CP109965.1"/>
</dbReference>
<dbReference type="GO" id="GO:0004519">
    <property type="term" value="F:endonuclease activity"/>
    <property type="evidence" value="ECO:0007669"/>
    <property type="project" value="UniProtKB-KW"/>
</dbReference>